<dbReference type="AlphaFoldDB" id="A0A0F9JM13"/>
<dbReference type="EMBL" id="LAZR01009769">
    <property type="protein sequence ID" value="KKM70688.1"/>
    <property type="molecule type" value="Genomic_DNA"/>
</dbReference>
<name>A0A0F9JM13_9ZZZZ</name>
<reference evidence="1" key="1">
    <citation type="journal article" date="2015" name="Nature">
        <title>Complex archaea that bridge the gap between prokaryotes and eukaryotes.</title>
        <authorList>
            <person name="Spang A."/>
            <person name="Saw J.H."/>
            <person name="Jorgensen S.L."/>
            <person name="Zaremba-Niedzwiedzka K."/>
            <person name="Martijn J."/>
            <person name="Lind A.E."/>
            <person name="van Eijk R."/>
            <person name="Schleper C."/>
            <person name="Guy L."/>
            <person name="Ettema T.J."/>
        </authorList>
    </citation>
    <scope>NUCLEOTIDE SEQUENCE</scope>
</reference>
<comment type="caution">
    <text evidence="1">The sequence shown here is derived from an EMBL/GenBank/DDBJ whole genome shotgun (WGS) entry which is preliminary data.</text>
</comment>
<organism evidence="1">
    <name type="scientific">marine sediment metagenome</name>
    <dbReference type="NCBI Taxonomy" id="412755"/>
    <lineage>
        <taxon>unclassified sequences</taxon>
        <taxon>metagenomes</taxon>
        <taxon>ecological metagenomes</taxon>
    </lineage>
</organism>
<evidence type="ECO:0000313" key="1">
    <source>
        <dbReference type="EMBL" id="KKM70688.1"/>
    </source>
</evidence>
<gene>
    <name evidence="1" type="ORF">LCGC14_1438160</name>
</gene>
<proteinExistence type="predicted"/>
<protein>
    <submittedName>
        <fullName evidence="1">Uncharacterized protein</fullName>
    </submittedName>
</protein>
<accession>A0A0F9JM13</accession>
<sequence>MNIFVTEIKGDAISDNEATRRFVTTAQVLGHSVITFNGWTDADLRPAPRFVRNPAIEAQKLAIRDVLAVLASRPNADHCLSVFQVQREATDAKGEKP</sequence>